<gene>
    <name evidence="15" type="ORF">P7228_00290</name>
</gene>
<evidence type="ECO:0000256" key="7">
    <source>
        <dbReference type="ARBA" id="ARBA00022723"/>
    </source>
</evidence>
<keyword evidence="3" id="KW-0813">Transport</keyword>
<evidence type="ECO:0000256" key="9">
    <source>
        <dbReference type="ARBA" id="ARBA00022989"/>
    </source>
</evidence>
<dbReference type="Proteomes" id="UP001215827">
    <property type="component" value="Chromosome"/>
</dbReference>
<feature type="transmembrane region" description="Helical" evidence="13">
    <location>
        <begin position="51"/>
        <end position="69"/>
    </location>
</feature>
<evidence type="ECO:0000256" key="3">
    <source>
        <dbReference type="ARBA" id="ARBA00022448"/>
    </source>
</evidence>
<keyword evidence="5" id="KW-0349">Heme</keyword>
<dbReference type="InterPro" id="IPR011577">
    <property type="entry name" value="Cyt_b561_bac/Ni-Hgenase"/>
</dbReference>
<evidence type="ECO:0000256" key="1">
    <source>
        <dbReference type="ARBA" id="ARBA00001970"/>
    </source>
</evidence>
<evidence type="ECO:0000256" key="6">
    <source>
        <dbReference type="ARBA" id="ARBA00022692"/>
    </source>
</evidence>
<dbReference type="EMBL" id="CP121106">
    <property type="protein sequence ID" value="WFL77536.1"/>
    <property type="molecule type" value="Genomic_DNA"/>
</dbReference>
<keyword evidence="6 13" id="KW-0812">Transmembrane</keyword>
<evidence type="ECO:0000256" key="4">
    <source>
        <dbReference type="ARBA" id="ARBA00022475"/>
    </source>
</evidence>
<evidence type="ECO:0000256" key="5">
    <source>
        <dbReference type="ARBA" id="ARBA00022617"/>
    </source>
</evidence>
<dbReference type="InterPro" id="IPR052168">
    <property type="entry name" value="Cytochrome_b561_oxidase"/>
</dbReference>
<keyword evidence="9 13" id="KW-1133">Transmembrane helix</keyword>
<feature type="transmembrane region" description="Helical" evidence="13">
    <location>
        <begin position="90"/>
        <end position="112"/>
    </location>
</feature>
<accession>A0ABY8FVV7</accession>
<feature type="transmembrane region" description="Helical" evidence="13">
    <location>
        <begin position="149"/>
        <end position="167"/>
    </location>
</feature>
<feature type="domain" description="Cytochrome b561 bacterial/Ni-hydrogenase" evidence="14">
    <location>
        <begin position="8"/>
        <end position="178"/>
    </location>
</feature>
<evidence type="ECO:0000259" key="14">
    <source>
        <dbReference type="Pfam" id="PF01292"/>
    </source>
</evidence>
<keyword evidence="8" id="KW-0249">Electron transport</keyword>
<organism evidence="15 16">
    <name type="scientific">Altererythrobacter arenosus</name>
    <dbReference type="NCBI Taxonomy" id="3032592"/>
    <lineage>
        <taxon>Bacteria</taxon>
        <taxon>Pseudomonadati</taxon>
        <taxon>Pseudomonadota</taxon>
        <taxon>Alphaproteobacteria</taxon>
        <taxon>Sphingomonadales</taxon>
        <taxon>Erythrobacteraceae</taxon>
        <taxon>Altererythrobacter</taxon>
    </lineage>
</organism>
<protein>
    <submittedName>
        <fullName evidence="15">Cytochrome b</fullName>
    </submittedName>
</protein>
<keyword evidence="7" id="KW-0479">Metal-binding</keyword>
<evidence type="ECO:0000256" key="13">
    <source>
        <dbReference type="SAM" id="Phobius"/>
    </source>
</evidence>
<comment type="similarity">
    <text evidence="12">Belongs to the cytochrome b561 family.</text>
</comment>
<evidence type="ECO:0000256" key="10">
    <source>
        <dbReference type="ARBA" id="ARBA00023004"/>
    </source>
</evidence>
<dbReference type="Pfam" id="PF01292">
    <property type="entry name" value="Ni_hydr_CYTB"/>
    <property type="match status" value="1"/>
</dbReference>
<dbReference type="PANTHER" id="PTHR30529:SF3">
    <property type="entry name" value="CYTOCHROME B561 HOMOLOG 1"/>
    <property type="match status" value="1"/>
</dbReference>
<evidence type="ECO:0000313" key="16">
    <source>
        <dbReference type="Proteomes" id="UP001215827"/>
    </source>
</evidence>
<keyword evidence="10" id="KW-0408">Iron</keyword>
<evidence type="ECO:0000313" key="15">
    <source>
        <dbReference type="EMBL" id="WFL77536.1"/>
    </source>
</evidence>
<keyword evidence="16" id="KW-1185">Reference proteome</keyword>
<feature type="transmembrane region" description="Helical" evidence="13">
    <location>
        <begin position="12"/>
        <end position="31"/>
    </location>
</feature>
<dbReference type="InterPro" id="IPR016174">
    <property type="entry name" value="Di-haem_cyt_TM"/>
</dbReference>
<dbReference type="RefSeq" id="WP_278016229.1">
    <property type="nucleotide sequence ID" value="NZ_CP121106.1"/>
</dbReference>
<keyword evidence="11 13" id="KW-0472">Membrane</keyword>
<comment type="cofactor">
    <cofactor evidence="1">
        <name>heme b</name>
        <dbReference type="ChEBI" id="CHEBI:60344"/>
    </cofactor>
</comment>
<comment type="subcellular location">
    <subcellularLocation>
        <location evidence="2">Cell membrane</location>
        <topology evidence="2">Multi-pass membrane protein</topology>
    </subcellularLocation>
</comment>
<proteinExistence type="inferred from homology"/>
<keyword evidence="4" id="KW-1003">Cell membrane</keyword>
<evidence type="ECO:0000256" key="2">
    <source>
        <dbReference type="ARBA" id="ARBA00004651"/>
    </source>
</evidence>
<evidence type="ECO:0000256" key="11">
    <source>
        <dbReference type="ARBA" id="ARBA00023136"/>
    </source>
</evidence>
<reference evidence="15 16" key="1">
    <citation type="submission" date="2023-03" db="EMBL/GenBank/DDBJ databases">
        <title>Altererythrobacter sp. CAU 1644 isolated from sand.</title>
        <authorList>
            <person name="Kim W."/>
        </authorList>
    </citation>
    <scope>NUCLEOTIDE SEQUENCE [LARGE SCALE GENOMIC DNA]</scope>
    <source>
        <strain evidence="15 16">CAU 1644</strain>
    </source>
</reference>
<dbReference type="PANTHER" id="PTHR30529">
    <property type="entry name" value="CYTOCHROME B561"/>
    <property type="match status" value="1"/>
</dbReference>
<sequence length="182" mass="19861">MSEAAQARYSTGAMLFHWIIAILVIVNWRIAEAAEHLEGAEKAATIAPHKAIGITILVLTLLRLGWRLTHKAPPMSNLVPAWQRTLAKSVHVIFYVMLIGLPIGGWLAGSYADSPVNYFGLFTLPTAPVEQNYDQAKAIIDLHAAGGEAMIYLIGLHILGALKHTFIDKVNGIGRMLPFGRT</sequence>
<dbReference type="SUPFAM" id="SSF81342">
    <property type="entry name" value="Transmembrane di-heme cytochromes"/>
    <property type="match status" value="1"/>
</dbReference>
<evidence type="ECO:0000256" key="8">
    <source>
        <dbReference type="ARBA" id="ARBA00022982"/>
    </source>
</evidence>
<name>A0ABY8FVV7_9SPHN</name>
<evidence type="ECO:0000256" key="12">
    <source>
        <dbReference type="ARBA" id="ARBA00037975"/>
    </source>
</evidence>